<name>A0A0P1E2K0_9RHOB</name>
<feature type="signal peptide" evidence="1">
    <location>
        <begin position="1"/>
        <end position="22"/>
    </location>
</feature>
<dbReference type="InterPro" id="IPR036866">
    <property type="entry name" value="RibonucZ/Hydroxyglut_hydro"/>
</dbReference>
<keyword evidence="4" id="KW-1185">Reference proteome</keyword>
<protein>
    <submittedName>
        <fullName evidence="3">Ribonuclease Z</fullName>
    </submittedName>
</protein>
<dbReference type="Gene3D" id="3.60.15.10">
    <property type="entry name" value="Ribonuclease Z/Hydroxyacylglutathione hydrolase-like"/>
    <property type="match status" value="1"/>
</dbReference>
<dbReference type="Pfam" id="PF12706">
    <property type="entry name" value="Lactamase_B_2"/>
    <property type="match status" value="1"/>
</dbReference>
<gene>
    <name evidence="3" type="ORF">RUM4293_01151</name>
</gene>
<dbReference type="EMBL" id="CYPS01000020">
    <property type="protein sequence ID" value="CUH42263.1"/>
    <property type="molecule type" value="Genomic_DNA"/>
</dbReference>
<evidence type="ECO:0000259" key="2">
    <source>
        <dbReference type="Pfam" id="PF12706"/>
    </source>
</evidence>
<accession>A0A0P1E2K0</accession>
<evidence type="ECO:0000313" key="3">
    <source>
        <dbReference type="EMBL" id="CUH42263.1"/>
    </source>
</evidence>
<organism evidence="3 4">
    <name type="scientific">Ruegeria atlantica</name>
    <dbReference type="NCBI Taxonomy" id="81569"/>
    <lineage>
        <taxon>Bacteria</taxon>
        <taxon>Pseudomonadati</taxon>
        <taxon>Pseudomonadota</taxon>
        <taxon>Alphaproteobacteria</taxon>
        <taxon>Rhodobacterales</taxon>
        <taxon>Roseobacteraceae</taxon>
        <taxon>Ruegeria</taxon>
    </lineage>
</organism>
<feature type="chain" id="PRO_5006061175" evidence="1">
    <location>
        <begin position="23"/>
        <end position="379"/>
    </location>
</feature>
<proteinExistence type="predicted"/>
<dbReference type="GO" id="GO:0042781">
    <property type="term" value="F:3'-tRNA processing endoribonuclease activity"/>
    <property type="evidence" value="ECO:0007669"/>
    <property type="project" value="TreeGrafter"/>
</dbReference>
<dbReference type="Proteomes" id="UP000050786">
    <property type="component" value="Unassembled WGS sequence"/>
</dbReference>
<dbReference type="PANTHER" id="PTHR46018:SF2">
    <property type="entry name" value="ZINC PHOSPHODIESTERASE ELAC PROTEIN 1"/>
    <property type="match status" value="1"/>
</dbReference>
<sequence>MPKKLLSATLATACVIAATATAQTWEENLAAGAATTEQNHLNVPFTQMKNMKTAFSSPGNWPIFENRGPLDRSPTDKPSKVLVMGSGDPNPNPYRYGPALAVIVNDYPYFIDAGEGWWRALGKSVQSQGAMDLATIMNVPNIKYMFLTHLHEDHTVGLPSFILNPFKFGSNLAVVDKKVYGPAGVDEMMASINDAWRIDRNEMAQGSTVQKFDGATAVGVPVWPHVDVNGRKIFEDDNVLVEAFPTAHGFLENTHAYRFTTKPDGRVLVFGGDGHYSEGLVNAAKDADLLFIEGITRKNIKYAPWGGGSEEEKVKVIGAYHMFPSDMKKLQDDSGVKGIVMVHVQNYNSPEDFDRLSVLQEMIDEGVVNILQASDGDLY</sequence>
<evidence type="ECO:0000256" key="1">
    <source>
        <dbReference type="SAM" id="SignalP"/>
    </source>
</evidence>
<dbReference type="SUPFAM" id="SSF56281">
    <property type="entry name" value="Metallo-hydrolase/oxidoreductase"/>
    <property type="match status" value="1"/>
</dbReference>
<dbReference type="PANTHER" id="PTHR46018">
    <property type="entry name" value="ZINC PHOSPHODIESTERASE ELAC PROTEIN 1"/>
    <property type="match status" value="1"/>
</dbReference>
<dbReference type="AlphaFoldDB" id="A0A0P1E2K0"/>
<keyword evidence="1" id="KW-0732">Signal</keyword>
<dbReference type="InterPro" id="IPR001279">
    <property type="entry name" value="Metallo-B-lactamas"/>
</dbReference>
<reference evidence="4" key="1">
    <citation type="submission" date="2015-09" db="EMBL/GenBank/DDBJ databases">
        <authorList>
            <person name="Rodrigo-Torres L."/>
            <person name="Arahal D.R."/>
        </authorList>
    </citation>
    <scope>NUCLEOTIDE SEQUENCE [LARGE SCALE GENOMIC DNA]</scope>
    <source>
        <strain evidence="4">CECT 4293</strain>
    </source>
</reference>
<feature type="domain" description="Metallo-beta-lactamase" evidence="2">
    <location>
        <begin position="135"/>
        <end position="343"/>
    </location>
</feature>
<evidence type="ECO:0000313" key="4">
    <source>
        <dbReference type="Proteomes" id="UP000050786"/>
    </source>
</evidence>
<dbReference type="RefSeq" id="WP_058272365.1">
    <property type="nucleotide sequence ID" value="NZ_CYPS01000020.1"/>
</dbReference>